<name>A0A2W0HJ18_9BACI</name>
<proteinExistence type="predicted"/>
<dbReference type="InterPro" id="IPR012337">
    <property type="entry name" value="RNaseH-like_sf"/>
</dbReference>
<dbReference type="AlphaFoldDB" id="A0A2W0HJ18"/>
<dbReference type="Pfam" id="PF13456">
    <property type="entry name" value="RVT_3"/>
    <property type="match status" value="1"/>
</dbReference>
<evidence type="ECO:0000313" key="3">
    <source>
        <dbReference type="Proteomes" id="UP000248066"/>
    </source>
</evidence>
<dbReference type="SUPFAM" id="SSF53098">
    <property type="entry name" value="Ribonuclease H-like"/>
    <property type="match status" value="1"/>
</dbReference>
<keyword evidence="3" id="KW-1185">Reference proteome</keyword>
<dbReference type="InterPro" id="IPR002156">
    <property type="entry name" value="RNaseH_domain"/>
</dbReference>
<feature type="domain" description="RNase H type-1" evidence="1">
    <location>
        <begin position="70"/>
        <end position="207"/>
    </location>
</feature>
<dbReference type="GO" id="GO:0003676">
    <property type="term" value="F:nucleic acid binding"/>
    <property type="evidence" value="ECO:0007669"/>
    <property type="project" value="InterPro"/>
</dbReference>
<dbReference type="EMBL" id="PDOF01000001">
    <property type="protein sequence ID" value="PYZ97495.1"/>
    <property type="molecule type" value="Genomic_DNA"/>
</dbReference>
<protein>
    <recommendedName>
        <fullName evidence="1">RNase H type-1 domain-containing protein</fullName>
    </recommendedName>
</protein>
<dbReference type="GO" id="GO:0004523">
    <property type="term" value="F:RNA-DNA hybrid ribonuclease activity"/>
    <property type="evidence" value="ECO:0007669"/>
    <property type="project" value="InterPro"/>
</dbReference>
<dbReference type="InterPro" id="IPR036397">
    <property type="entry name" value="RNaseH_sf"/>
</dbReference>
<dbReference type="PROSITE" id="PS50879">
    <property type="entry name" value="RNASE_H_1"/>
    <property type="match status" value="1"/>
</dbReference>
<reference evidence="2 3" key="1">
    <citation type="submission" date="2017-10" db="EMBL/GenBank/DDBJ databases">
        <title>Bacillus sp. nov., a halophilic bacterium isolated from a Yangshapao Lake.</title>
        <authorList>
            <person name="Wang H."/>
        </authorList>
    </citation>
    <scope>NUCLEOTIDE SEQUENCE [LARGE SCALE GENOMIC DNA]</scope>
    <source>
        <strain evidence="2 3">YSP-3</strain>
    </source>
</reference>
<organism evidence="2 3">
    <name type="scientific">Alteribacter lacisalsi</name>
    <dbReference type="NCBI Taxonomy" id="2045244"/>
    <lineage>
        <taxon>Bacteria</taxon>
        <taxon>Bacillati</taxon>
        <taxon>Bacillota</taxon>
        <taxon>Bacilli</taxon>
        <taxon>Bacillales</taxon>
        <taxon>Bacillaceae</taxon>
        <taxon>Alteribacter</taxon>
    </lineage>
</organism>
<dbReference type="OrthoDB" id="2680098at2"/>
<evidence type="ECO:0000313" key="2">
    <source>
        <dbReference type="EMBL" id="PYZ97495.1"/>
    </source>
</evidence>
<gene>
    <name evidence="2" type="ORF">CR205_02550</name>
</gene>
<dbReference type="Proteomes" id="UP000248066">
    <property type="component" value="Unassembled WGS sequence"/>
</dbReference>
<dbReference type="RefSeq" id="WP_110516633.1">
    <property type="nucleotide sequence ID" value="NZ_PDOF01000001.1"/>
</dbReference>
<dbReference type="CDD" id="cd09279">
    <property type="entry name" value="RNase_HI_like"/>
    <property type="match status" value="1"/>
</dbReference>
<accession>A0A2W0HJ18</accession>
<evidence type="ECO:0000259" key="1">
    <source>
        <dbReference type="PROSITE" id="PS50879"/>
    </source>
</evidence>
<sequence length="223" mass="25192">MNVRLEIVYKTAKGMEAEFSSNDMRVEEAIALAEDLERTGRVKSVVFFDGRDRSWSLKELRRFESEVEDEPHHVVVYFDGGYDKKSGEAGLGAAVYYEQNGRRWRVRRNEHGGVLASNNEAEYAALMLAAEELEAIGAGRLPITVRGDSQVVINQLTGEWPVMDEKLNQWADRIEAKWKELGVEAVYELVTRKANQEADHLAGQAMKGVKMRSQIELDTSQGK</sequence>
<dbReference type="PANTHER" id="PTHR46387">
    <property type="entry name" value="POLYNUCLEOTIDYL TRANSFERASE, RIBONUCLEASE H-LIKE SUPERFAMILY PROTEIN"/>
    <property type="match status" value="1"/>
</dbReference>
<dbReference type="NCBIfam" id="NF005822">
    <property type="entry name" value="PRK07708.1"/>
    <property type="match status" value="1"/>
</dbReference>
<dbReference type="Gene3D" id="3.30.420.10">
    <property type="entry name" value="Ribonuclease H-like superfamily/Ribonuclease H"/>
    <property type="match status" value="1"/>
</dbReference>
<dbReference type="PANTHER" id="PTHR46387:SF2">
    <property type="entry name" value="RIBONUCLEASE HI"/>
    <property type="match status" value="1"/>
</dbReference>
<comment type="caution">
    <text evidence="2">The sequence shown here is derived from an EMBL/GenBank/DDBJ whole genome shotgun (WGS) entry which is preliminary data.</text>
</comment>